<dbReference type="GeneID" id="25728613"/>
<organism evidence="1 2">
    <name type="scientific">Monoraphidium neglectum</name>
    <dbReference type="NCBI Taxonomy" id="145388"/>
    <lineage>
        <taxon>Eukaryota</taxon>
        <taxon>Viridiplantae</taxon>
        <taxon>Chlorophyta</taxon>
        <taxon>core chlorophytes</taxon>
        <taxon>Chlorophyceae</taxon>
        <taxon>CS clade</taxon>
        <taxon>Sphaeropleales</taxon>
        <taxon>Selenastraceae</taxon>
        <taxon>Monoraphidium</taxon>
    </lineage>
</organism>
<dbReference type="RefSeq" id="XP_013895625.1">
    <property type="nucleotide sequence ID" value="XM_014040171.1"/>
</dbReference>
<dbReference type="AlphaFoldDB" id="A0A0D2MPM1"/>
<keyword evidence="2" id="KW-1185">Reference proteome</keyword>
<reference evidence="1 2" key="1">
    <citation type="journal article" date="2013" name="BMC Genomics">
        <title>Reconstruction of the lipid metabolism for the microalga Monoraphidium neglectum from its genome sequence reveals characteristics suitable for biofuel production.</title>
        <authorList>
            <person name="Bogen C."/>
            <person name="Al-Dilaimi A."/>
            <person name="Albersmeier A."/>
            <person name="Wichmann J."/>
            <person name="Grundmann M."/>
            <person name="Rupp O."/>
            <person name="Lauersen K.J."/>
            <person name="Blifernez-Klassen O."/>
            <person name="Kalinowski J."/>
            <person name="Goesmann A."/>
            <person name="Mussgnug J.H."/>
            <person name="Kruse O."/>
        </authorList>
    </citation>
    <scope>NUCLEOTIDE SEQUENCE [LARGE SCALE GENOMIC DNA]</scope>
    <source>
        <strain evidence="1 2">SAG 48.87</strain>
    </source>
</reference>
<evidence type="ECO:0000313" key="2">
    <source>
        <dbReference type="Proteomes" id="UP000054498"/>
    </source>
</evidence>
<evidence type="ECO:0000313" key="1">
    <source>
        <dbReference type="EMBL" id="KIY96605.1"/>
    </source>
</evidence>
<proteinExistence type="predicted"/>
<dbReference type="EMBL" id="KK102926">
    <property type="protein sequence ID" value="KIY96605.1"/>
    <property type="molecule type" value="Genomic_DNA"/>
</dbReference>
<gene>
    <name evidence="1" type="ORF">MNEG_11359</name>
</gene>
<dbReference type="KEGG" id="mng:MNEG_11359"/>
<sequence>MGAAGSAAAQQLPDLPEVALDLGAPNWGACAAAAADALDGVVKVQQALGEGKAAQAAAVSYVGGMVSRRSTNQVMSFVVFTYSMLRRSCQSNRVAAALECVRWLAGQGGAKASGDDAVGCLQQAHMVGDG</sequence>
<protein>
    <submittedName>
        <fullName evidence="1">Uncharacterized protein</fullName>
    </submittedName>
</protein>
<dbReference type="Proteomes" id="UP000054498">
    <property type="component" value="Unassembled WGS sequence"/>
</dbReference>
<name>A0A0D2MPM1_9CHLO</name>
<accession>A0A0D2MPM1</accession>